<gene>
    <name evidence="3" type="ORF">SAMN05216215_103158</name>
</gene>
<reference evidence="4" key="1">
    <citation type="submission" date="2016-10" db="EMBL/GenBank/DDBJ databases">
        <authorList>
            <person name="Varghese N."/>
            <person name="Submissions S."/>
        </authorList>
    </citation>
    <scope>NUCLEOTIDE SEQUENCE [LARGE SCALE GENOMIC DNA]</scope>
    <source>
        <strain evidence="4">CGMCC 4.3530</strain>
    </source>
</reference>
<evidence type="ECO:0000256" key="2">
    <source>
        <dbReference type="SAM" id="Phobius"/>
    </source>
</evidence>
<evidence type="ECO:0000313" key="3">
    <source>
        <dbReference type="EMBL" id="SDY63412.1"/>
    </source>
</evidence>
<evidence type="ECO:0000256" key="1">
    <source>
        <dbReference type="SAM" id="MobiDB-lite"/>
    </source>
</evidence>
<accession>A0A1H3LG46</accession>
<feature type="transmembrane region" description="Helical" evidence="2">
    <location>
        <begin position="140"/>
        <end position="160"/>
    </location>
</feature>
<feature type="transmembrane region" description="Helical" evidence="2">
    <location>
        <begin position="71"/>
        <end position="96"/>
    </location>
</feature>
<dbReference type="STRING" id="418495.SAMN05216215_103158"/>
<dbReference type="AlphaFoldDB" id="A0A1H3LG46"/>
<sequence length="367" mass="38700">MTTFYDRKAERLAAGGQAQATKAEAALKLAEAQAILIAAKGKEAREASEDKRKAVDAKAKRRGQAVKAAQSWLAGHVVELALSVVVVVPAVMAWTAMASFGNEVFGPVGWGLPLFSEAAMWAFAFAAHTARKSETPRPTGWLQAGVWVFAAVAAVLNFIHGLTMRDGGVGDGLVMAVVAIGGVVAHQLITATPTRTRRSPAERREARTGRIAARRVTRMQRAAVRRAVGELAADGTVRLLHAPGTVTMRGRLRSRLVPATVPGLLPAAVDTEFDAELRALLNEAQEPAGTAETADAPGLEGTNGTHPDLLPHLTRVRQAITAGQLPARPSRRKVQAFLGIRAETAQDVIRALRDEGDGGSSATPVPA</sequence>
<organism evidence="3 4">
    <name type="scientific">Saccharopolyspora shandongensis</name>
    <dbReference type="NCBI Taxonomy" id="418495"/>
    <lineage>
        <taxon>Bacteria</taxon>
        <taxon>Bacillati</taxon>
        <taxon>Actinomycetota</taxon>
        <taxon>Actinomycetes</taxon>
        <taxon>Pseudonocardiales</taxon>
        <taxon>Pseudonocardiaceae</taxon>
        <taxon>Saccharopolyspora</taxon>
    </lineage>
</organism>
<protein>
    <recommendedName>
        <fullName evidence="5">DUF2637 domain-containing protein</fullName>
    </recommendedName>
</protein>
<keyword evidence="2" id="KW-1133">Transmembrane helix</keyword>
<evidence type="ECO:0000313" key="4">
    <source>
        <dbReference type="Proteomes" id="UP000199529"/>
    </source>
</evidence>
<dbReference type="EMBL" id="FNOK01000031">
    <property type="protein sequence ID" value="SDY63412.1"/>
    <property type="molecule type" value="Genomic_DNA"/>
</dbReference>
<keyword evidence="2" id="KW-0472">Membrane</keyword>
<name>A0A1H3LG46_9PSEU</name>
<feature type="transmembrane region" description="Helical" evidence="2">
    <location>
        <begin position="108"/>
        <end position="128"/>
    </location>
</feature>
<dbReference type="RefSeq" id="WP_093271021.1">
    <property type="nucleotide sequence ID" value="NZ_FNOK01000031.1"/>
</dbReference>
<dbReference type="OrthoDB" id="3214913at2"/>
<dbReference type="Proteomes" id="UP000199529">
    <property type="component" value="Unassembled WGS sequence"/>
</dbReference>
<feature type="region of interest" description="Disordered" evidence="1">
    <location>
        <begin position="286"/>
        <end position="306"/>
    </location>
</feature>
<feature type="transmembrane region" description="Helical" evidence="2">
    <location>
        <begin position="172"/>
        <end position="189"/>
    </location>
</feature>
<proteinExistence type="predicted"/>
<keyword evidence="2" id="KW-0812">Transmembrane</keyword>
<evidence type="ECO:0008006" key="5">
    <source>
        <dbReference type="Google" id="ProtNLM"/>
    </source>
</evidence>
<keyword evidence="4" id="KW-1185">Reference proteome</keyword>